<dbReference type="InterPro" id="IPR001789">
    <property type="entry name" value="Sig_transdc_resp-reg_receiver"/>
</dbReference>
<keyword evidence="6" id="KW-0238">DNA-binding</keyword>
<dbReference type="GO" id="GO:0005737">
    <property type="term" value="C:cytoplasm"/>
    <property type="evidence" value="ECO:0007669"/>
    <property type="project" value="UniProtKB-SubCell"/>
</dbReference>
<evidence type="ECO:0000259" key="10">
    <source>
        <dbReference type="PROSITE" id="PS50110"/>
    </source>
</evidence>
<dbReference type="Gene3D" id="1.10.10.60">
    <property type="entry name" value="Homeodomain-like"/>
    <property type="match status" value="2"/>
</dbReference>
<feature type="modified residue" description="4-aspartylphosphate" evidence="8">
    <location>
        <position position="55"/>
    </location>
</feature>
<dbReference type="CDD" id="cd17536">
    <property type="entry name" value="REC_YesN-like"/>
    <property type="match status" value="1"/>
</dbReference>
<dbReference type="SMART" id="SM00342">
    <property type="entry name" value="HTH_ARAC"/>
    <property type="match status" value="1"/>
</dbReference>
<evidence type="ECO:0000256" key="6">
    <source>
        <dbReference type="ARBA" id="ARBA00023125"/>
    </source>
</evidence>
<evidence type="ECO:0000256" key="3">
    <source>
        <dbReference type="ARBA" id="ARBA00022553"/>
    </source>
</evidence>
<dbReference type="AlphaFoldDB" id="A0A9J6ZLI5"/>
<dbReference type="InterPro" id="IPR011006">
    <property type="entry name" value="CheY-like_superfamily"/>
</dbReference>
<comment type="subcellular location">
    <subcellularLocation>
        <location evidence="1">Cytoplasm</location>
    </subcellularLocation>
</comment>
<protein>
    <submittedName>
        <fullName evidence="11">Helix-turn-helix domain-containing protein</fullName>
    </submittedName>
</protein>
<dbReference type="SMART" id="SM00448">
    <property type="entry name" value="REC"/>
    <property type="match status" value="1"/>
</dbReference>
<keyword evidence="5" id="KW-0805">Transcription regulation</keyword>
<dbReference type="Pfam" id="PF12833">
    <property type="entry name" value="HTH_18"/>
    <property type="match status" value="1"/>
</dbReference>
<proteinExistence type="predicted"/>
<dbReference type="PROSITE" id="PS50110">
    <property type="entry name" value="RESPONSE_REGULATORY"/>
    <property type="match status" value="1"/>
</dbReference>
<evidence type="ECO:0000259" key="9">
    <source>
        <dbReference type="PROSITE" id="PS01124"/>
    </source>
</evidence>
<keyword evidence="2" id="KW-0963">Cytoplasm</keyword>
<organism evidence="11 12">
    <name type="scientific">Candidatus Pristimantibacillus lignocellulolyticus</name>
    <dbReference type="NCBI Taxonomy" id="2994561"/>
    <lineage>
        <taxon>Bacteria</taxon>
        <taxon>Bacillati</taxon>
        <taxon>Bacillota</taxon>
        <taxon>Bacilli</taxon>
        <taxon>Bacillales</taxon>
        <taxon>Paenibacillaceae</taxon>
        <taxon>Candidatus Pristimantibacillus</taxon>
    </lineage>
</organism>
<dbReference type="GO" id="GO:0043565">
    <property type="term" value="F:sequence-specific DNA binding"/>
    <property type="evidence" value="ECO:0007669"/>
    <property type="project" value="InterPro"/>
</dbReference>
<dbReference type="SUPFAM" id="SSF46689">
    <property type="entry name" value="Homeodomain-like"/>
    <property type="match status" value="2"/>
</dbReference>
<evidence type="ECO:0000256" key="1">
    <source>
        <dbReference type="ARBA" id="ARBA00004496"/>
    </source>
</evidence>
<feature type="domain" description="HTH araC/xylS-type" evidence="9">
    <location>
        <begin position="417"/>
        <end position="515"/>
    </location>
</feature>
<dbReference type="InterPro" id="IPR009057">
    <property type="entry name" value="Homeodomain-like_sf"/>
</dbReference>
<keyword evidence="3 8" id="KW-0597">Phosphoprotein</keyword>
<dbReference type="KEGG" id="plig:NAG76_11040"/>
<evidence type="ECO:0000313" key="11">
    <source>
        <dbReference type="EMBL" id="URN96720.1"/>
    </source>
</evidence>
<dbReference type="InterPro" id="IPR018060">
    <property type="entry name" value="HTH_AraC"/>
</dbReference>
<gene>
    <name evidence="11" type="ORF">NAG76_11040</name>
</gene>
<dbReference type="PANTHER" id="PTHR42713:SF3">
    <property type="entry name" value="TRANSCRIPTIONAL REGULATORY PROTEIN HPTR"/>
    <property type="match status" value="1"/>
</dbReference>
<evidence type="ECO:0000313" key="12">
    <source>
        <dbReference type="Proteomes" id="UP001056756"/>
    </source>
</evidence>
<evidence type="ECO:0000256" key="2">
    <source>
        <dbReference type="ARBA" id="ARBA00022490"/>
    </source>
</evidence>
<dbReference type="GO" id="GO:0000160">
    <property type="term" value="P:phosphorelay signal transduction system"/>
    <property type="evidence" value="ECO:0007669"/>
    <property type="project" value="UniProtKB-KW"/>
</dbReference>
<accession>A0A9J6ZLI5</accession>
<evidence type="ECO:0000256" key="8">
    <source>
        <dbReference type="PROSITE-ProRule" id="PRU00169"/>
    </source>
</evidence>
<evidence type="ECO:0000256" key="5">
    <source>
        <dbReference type="ARBA" id="ARBA00023015"/>
    </source>
</evidence>
<dbReference type="SUPFAM" id="SSF52172">
    <property type="entry name" value="CheY-like"/>
    <property type="match status" value="1"/>
</dbReference>
<dbReference type="PANTHER" id="PTHR42713">
    <property type="entry name" value="HISTIDINE KINASE-RELATED"/>
    <property type="match status" value="1"/>
</dbReference>
<keyword evidence="7" id="KW-0804">Transcription</keyword>
<dbReference type="Proteomes" id="UP001056756">
    <property type="component" value="Chromosome"/>
</dbReference>
<name>A0A9J6ZLI5_9BACL</name>
<dbReference type="InterPro" id="IPR018062">
    <property type="entry name" value="HTH_AraC-typ_CS"/>
</dbReference>
<dbReference type="Pfam" id="PF17853">
    <property type="entry name" value="GGDEF_2"/>
    <property type="match status" value="1"/>
</dbReference>
<dbReference type="GO" id="GO:0003700">
    <property type="term" value="F:DNA-binding transcription factor activity"/>
    <property type="evidence" value="ECO:0007669"/>
    <property type="project" value="InterPro"/>
</dbReference>
<reference evidence="11" key="1">
    <citation type="submission" date="2022-05" db="EMBL/GenBank/DDBJ databases">
        <title>Novel bacterial taxa in a minimal lignocellulolytic consortium and its capacity to transform plastics disclosed by genome-resolved metagenomics.</title>
        <authorList>
            <person name="Rodriguez C.A.D."/>
            <person name="Diaz-Garcia L."/>
            <person name="Herrera K."/>
            <person name="Tarazona N.A."/>
            <person name="Sproer C."/>
            <person name="Overmann J."/>
            <person name="Jimenez D.J."/>
        </authorList>
    </citation>
    <scope>NUCLEOTIDE SEQUENCE</scope>
    <source>
        <strain evidence="11">MAG5</strain>
    </source>
</reference>
<dbReference type="Pfam" id="PF00072">
    <property type="entry name" value="Response_reg"/>
    <property type="match status" value="1"/>
</dbReference>
<dbReference type="Gene3D" id="3.40.50.2300">
    <property type="match status" value="1"/>
</dbReference>
<feature type="domain" description="Response regulatory" evidence="10">
    <location>
        <begin position="3"/>
        <end position="120"/>
    </location>
</feature>
<keyword evidence="4" id="KW-0902">Two-component regulatory system</keyword>
<dbReference type="InterPro" id="IPR051552">
    <property type="entry name" value="HptR"/>
</dbReference>
<evidence type="ECO:0000256" key="4">
    <source>
        <dbReference type="ARBA" id="ARBA00023012"/>
    </source>
</evidence>
<dbReference type="PROSITE" id="PS01124">
    <property type="entry name" value="HTH_ARAC_FAMILY_2"/>
    <property type="match status" value="1"/>
</dbReference>
<dbReference type="PROSITE" id="PS00041">
    <property type="entry name" value="HTH_ARAC_FAMILY_1"/>
    <property type="match status" value="1"/>
</dbReference>
<dbReference type="EMBL" id="CP097899">
    <property type="protein sequence ID" value="URN96720.1"/>
    <property type="molecule type" value="Genomic_DNA"/>
</dbReference>
<dbReference type="InterPro" id="IPR041522">
    <property type="entry name" value="CdaR_GGDEF"/>
</dbReference>
<sequence>MYRVVLVDDEQIDLEGLHHFVPWTSLNMEVVATFREAFSALEYIEQNSIDILVSDIRMPIMSGLELAEKALVIQCNLKIIFTTGYEDFHYAKKAISMNASSYVLKPVDDVELLEVLRKIERELTSVNQQLNKVQTMEHSMVYVKQELLRRCFMGANEPQMFESLQQQYDIFVHVAIVEIDDMKWKLSSYSDEEKTILTEQLYQYLIVIGSLMNIEHYCQMEQFRFAFVIPTHQVDQLVNWIHEVQLKFELSITIGVGSPVINLVQLHESYQKAKQALDMKINRGKGMVLRYEEKDTCSQQLSHNLDNKMHQLFAAISNYDLVGIVDVMEDIFLHAHQLKQQITVYHYSLYVVNKVEHYLNEHNENIHEMLNMDWDHWGIIMQFETIDDIHSWFRKKVFEISETLHYKKMRKNMKLVQEIQAYVMLNIDGSISLKEVAQHFSFSPNYLGQLFRAELGEGFNEYLTNVRMEKAKQLLRDPKVKVYEVAQMIGYKDLTYFGKQFKEFTGLTAGDYRKQC</sequence>
<evidence type="ECO:0000256" key="7">
    <source>
        <dbReference type="ARBA" id="ARBA00023163"/>
    </source>
</evidence>